<dbReference type="GO" id="GO:0030170">
    <property type="term" value="F:pyridoxal phosphate binding"/>
    <property type="evidence" value="ECO:0007669"/>
    <property type="project" value="InterPro"/>
</dbReference>
<dbReference type="KEGG" id="tcy:Thicy_0762"/>
<organism evidence="2 3">
    <name type="scientific">Thiomicrospira cyclica (strain DSM 14477 / JCM 11371 / ALM1)</name>
    <name type="common">Thioalkalimicrobium cyclicum</name>
    <dbReference type="NCBI Taxonomy" id="717773"/>
    <lineage>
        <taxon>Bacteria</taxon>
        <taxon>Pseudomonadati</taxon>
        <taxon>Pseudomonadota</taxon>
        <taxon>Gammaproteobacteria</taxon>
        <taxon>Thiotrichales</taxon>
        <taxon>Piscirickettsiaceae</taxon>
        <taxon>Thiomicrospira</taxon>
    </lineage>
</organism>
<proteinExistence type="predicted"/>
<dbReference type="InterPro" id="IPR011037">
    <property type="entry name" value="Pyrv_Knase-like_insert_dom_sf"/>
</dbReference>
<dbReference type="GO" id="GO:0030151">
    <property type="term" value="F:molybdenum ion binding"/>
    <property type="evidence" value="ECO:0007669"/>
    <property type="project" value="InterPro"/>
</dbReference>
<dbReference type="RefSeq" id="WP_013835313.1">
    <property type="nucleotide sequence ID" value="NC_015581.1"/>
</dbReference>
<dbReference type="AlphaFoldDB" id="F6DCE8"/>
<dbReference type="eggNOG" id="COG3217">
    <property type="taxonomic scope" value="Bacteria"/>
</dbReference>
<dbReference type="STRING" id="717773.Thicy_0762"/>
<dbReference type="PANTHER" id="PTHR14237">
    <property type="entry name" value="MOLYBDOPTERIN COFACTOR SULFURASE MOSC"/>
    <property type="match status" value="1"/>
</dbReference>
<dbReference type="Proteomes" id="UP000009232">
    <property type="component" value="Chromosome"/>
</dbReference>
<dbReference type="EMBL" id="CP002776">
    <property type="protein sequence ID" value="AEG31534.1"/>
    <property type="molecule type" value="Genomic_DNA"/>
</dbReference>
<gene>
    <name evidence="2" type="ordered locus">Thicy_0762</name>
</gene>
<evidence type="ECO:0000313" key="3">
    <source>
        <dbReference type="Proteomes" id="UP000009232"/>
    </source>
</evidence>
<evidence type="ECO:0000259" key="1">
    <source>
        <dbReference type="PROSITE" id="PS51340"/>
    </source>
</evidence>
<name>F6DCE8_THICA</name>
<dbReference type="Pfam" id="PF03473">
    <property type="entry name" value="MOSC"/>
    <property type="match status" value="1"/>
</dbReference>
<dbReference type="InterPro" id="IPR005302">
    <property type="entry name" value="MoCF_Sase_C"/>
</dbReference>
<dbReference type="OrthoDB" id="581532at2"/>
<dbReference type="HOGENOM" id="CLU_028286_0_1_6"/>
<sequence>MLQITEIWRYPIKSCRGFQVEQAWLDSRGLVGDRRWMLIDAKGRMLTQRQYHKLALVEVTEVALQHSLPQPVKPDLLPLSVKAPGMPELIVNPLTQQQRSSSPLRRVQIWQDTCHACLAEDSAHQWFSKYLAQPTWLVEQPNTMQRPIDPNYASLDAEGHYQQVAFSDGFPLLLISQESLDDLNDRISHAKHAASIAMASFRPNLVIGGCDAYAEDQARQLIIQGDNLQSFNIVKPCSRCVIPSINLRTGQIQQEPTRTLKTYRQGVHGDRNDPQIYFGQNLLLGHTLLTQTKLYPQPIHVGSRAELRE</sequence>
<dbReference type="SUPFAM" id="SSF141673">
    <property type="entry name" value="MOSC N-terminal domain-like"/>
    <property type="match status" value="1"/>
</dbReference>
<evidence type="ECO:0000313" key="2">
    <source>
        <dbReference type="EMBL" id="AEG31534.1"/>
    </source>
</evidence>
<protein>
    <submittedName>
        <fullName evidence="2">MOSC domain protein beta barrel domain protein</fullName>
    </submittedName>
</protein>
<keyword evidence="3" id="KW-1185">Reference proteome</keyword>
<dbReference type="GO" id="GO:0003824">
    <property type="term" value="F:catalytic activity"/>
    <property type="evidence" value="ECO:0007669"/>
    <property type="project" value="InterPro"/>
</dbReference>
<dbReference type="SUPFAM" id="SSF50800">
    <property type="entry name" value="PK beta-barrel domain-like"/>
    <property type="match status" value="1"/>
</dbReference>
<dbReference type="Pfam" id="PF03476">
    <property type="entry name" value="MOSC_N"/>
    <property type="match status" value="1"/>
</dbReference>
<dbReference type="InterPro" id="IPR005303">
    <property type="entry name" value="MOCOS_middle"/>
</dbReference>
<accession>F6DCE8</accession>
<reference evidence="2 3" key="1">
    <citation type="submission" date="2011-05" db="EMBL/GenBank/DDBJ databases">
        <title>Complete sequence of Thioalkalimicrobium cyclicum ALM1.</title>
        <authorList>
            <consortium name="US DOE Joint Genome Institute"/>
            <person name="Lucas S."/>
            <person name="Han J."/>
            <person name="Lapidus A."/>
            <person name="Cheng J.-F."/>
            <person name="Goodwin L."/>
            <person name="Pitluck S."/>
            <person name="Peters L."/>
            <person name="Mikhailova N."/>
            <person name="Davenport K."/>
            <person name="Han C."/>
            <person name="Tapia R."/>
            <person name="Land M."/>
            <person name="Hauser L."/>
            <person name="Kyrpides N."/>
            <person name="Ivanova N."/>
            <person name="Pagani I."/>
            <person name="Kappler U."/>
            <person name="Woyke T."/>
        </authorList>
    </citation>
    <scope>NUCLEOTIDE SEQUENCE [LARGE SCALE GENOMIC DNA]</scope>
    <source>
        <strain evidence="3">DSM 14477 / JCM 11371 / ALM1</strain>
    </source>
</reference>
<dbReference type="PROSITE" id="PS51340">
    <property type="entry name" value="MOSC"/>
    <property type="match status" value="1"/>
</dbReference>
<dbReference type="PANTHER" id="PTHR14237:SF19">
    <property type="entry name" value="MITOCHONDRIAL AMIDOXIME REDUCING COMPONENT 1"/>
    <property type="match status" value="1"/>
</dbReference>
<feature type="domain" description="MOSC" evidence="1">
    <location>
        <begin position="145"/>
        <end position="308"/>
    </location>
</feature>